<dbReference type="Gene3D" id="2.40.30.170">
    <property type="match status" value="1"/>
</dbReference>
<dbReference type="GO" id="GO:1990281">
    <property type="term" value="C:efflux pump complex"/>
    <property type="evidence" value="ECO:0007669"/>
    <property type="project" value="TreeGrafter"/>
</dbReference>
<feature type="domain" description="Multidrug resistance protein MdtA-like barrel-sandwich hybrid" evidence="3">
    <location>
        <begin position="86"/>
        <end position="255"/>
    </location>
</feature>
<evidence type="ECO:0000256" key="1">
    <source>
        <dbReference type="ARBA" id="ARBA00009477"/>
    </source>
</evidence>
<dbReference type="InterPro" id="IPR058625">
    <property type="entry name" value="MdtA-like_BSH"/>
</dbReference>
<evidence type="ECO:0000259" key="3">
    <source>
        <dbReference type="Pfam" id="PF25917"/>
    </source>
</evidence>
<dbReference type="Pfam" id="PF25954">
    <property type="entry name" value="Beta-barrel_RND_2"/>
    <property type="match status" value="1"/>
</dbReference>
<sequence length="420" mass="43886">MRWFSVLVAALVAAIIYFLVMERESVLRFAGIDQPETATSTDEAPQPEAEPEPAEANTRVSVVAMASTARVIDNAVALRGRTEAARQVEVRAETTGQIVSDPLRKGTFVTAGQLLCQIDPGTREAQLSEARARLASARAGVPVAEARLVEAQALLEEAEINDRAASRLIEGGFASETRVASTKAAVSSARAALEFANSGLDSATSTVEAAAAAVALAEKEIDRLTIEAPFDGLLETDTAELGALMQAGSSCATVIQLDPIKLVGFVAETQVDKIAVGSPASARLVSGAEVSGEVTFLSRSADSQTRTFRVEVQVPNPNLSIRDGQTADIAIAAAGETAHLVPGSALTLDDSGALGLRTVAQAEDGSGPVAAFVPVDFLRDTTEGIWVTGLETNVDIIVVGQEYVTDGVPIDVTYREDVLQ</sequence>
<dbReference type="PANTHER" id="PTHR30469:SF29">
    <property type="entry name" value="BLR2860 PROTEIN"/>
    <property type="match status" value="1"/>
</dbReference>
<dbReference type="InterPro" id="IPR058792">
    <property type="entry name" value="Beta-barrel_RND_2"/>
</dbReference>
<dbReference type="NCBIfam" id="TIGR01730">
    <property type="entry name" value="RND_mfp"/>
    <property type="match status" value="1"/>
</dbReference>
<dbReference type="SUPFAM" id="SSF111369">
    <property type="entry name" value="HlyD-like secretion proteins"/>
    <property type="match status" value="2"/>
</dbReference>
<proteinExistence type="inferred from homology"/>
<dbReference type="Pfam" id="PF25917">
    <property type="entry name" value="BSH_RND"/>
    <property type="match status" value="1"/>
</dbReference>
<dbReference type="Gene3D" id="1.10.287.470">
    <property type="entry name" value="Helix hairpin bin"/>
    <property type="match status" value="1"/>
</dbReference>
<organism evidence="5 6">
    <name type="scientific">Tropicimonas sediminicola</name>
    <dbReference type="NCBI Taxonomy" id="1031541"/>
    <lineage>
        <taxon>Bacteria</taxon>
        <taxon>Pseudomonadati</taxon>
        <taxon>Pseudomonadota</taxon>
        <taxon>Alphaproteobacteria</taxon>
        <taxon>Rhodobacterales</taxon>
        <taxon>Roseobacteraceae</taxon>
        <taxon>Tropicimonas</taxon>
    </lineage>
</organism>
<reference evidence="5 6" key="1">
    <citation type="submission" date="2017-06" db="EMBL/GenBank/DDBJ databases">
        <authorList>
            <person name="Kim H.J."/>
            <person name="Triplett B.A."/>
        </authorList>
    </citation>
    <scope>NUCLEOTIDE SEQUENCE [LARGE SCALE GENOMIC DNA]</scope>
    <source>
        <strain evidence="5 6">DSM 29339</strain>
    </source>
</reference>
<dbReference type="OrthoDB" id="9806939at2"/>
<name>A0A239HLQ2_9RHOB</name>
<dbReference type="InterPro" id="IPR006143">
    <property type="entry name" value="RND_pump_MFP"/>
</dbReference>
<evidence type="ECO:0000313" key="5">
    <source>
        <dbReference type="EMBL" id="SNS81773.1"/>
    </source>
</evidence>
<feature type="domain" description="CusB-like beta-barrel" evidence="4">
    <location>
        <begin position="266"/>
        <end position="334"/>
    </location>
</feature>
<dbReference type="PANTHER" id="PTHR30469">
    <property type="entry name" value="MULTIDRUG RESISTANCE PROTEIN MDTA"/>
    <property type="match status" value="1"/>
</dbReference>
<dbReference type="EMBL" id="FZOY01000003">
    <property type="protein sequence ID" value="SNS81773.1"/>
    <property type="molecule type" value="Genomic_DNA"/>
</dbReference>
<dbReference type="RefSeq" id="WP_089233039.1">
    <property type="nucleotide sequence ID" value="NZ_FZOY01000003.1"/>
</dbReference>
<dbReference type="GO" id="GO:0015562">
    <property type="term" value="F:efflux transmembrane transporter activity"/>
    <property type="evidence" value="ECO:0007669"/>
    <property type="project" value="TreeGrafter"/>
</dbReference>
<dbReference type="Gene3D" id="2.40.50.100">
    <property type="match status" value="1"/>
</dbReference>
<dbReference type="Proteomes" id="UP000198426">
    <property type="component" value="Unassembled WGS sequence"/>
</dbReference>
<evidence type="ECO:0000313" key="6">
    <source>
        <dbReference type="Proteomes" id="UP000198426"/>
    </source>
</evidence>
<protein>
    <submittedName>
        <fullName evidence="5">Membrane fusion protein, multidrug efflux system</fullName>
    </submittedName>
</protein>
<evidence type="ECO:0000259" key="4">
    <source>
        <dbReference type="Pfam" id="PF25954"/>
    </source>
</evidence>
<keyword evidence="6" id="KW-1185">Reference proteome</keyword>
<evidence type="ECO:0000256" key="2">
    <source>
        <dbReference type="SAM" id="MobiDB-lite"/>
    </source>
</evidence>
<accession>A0A239HLQ2</accession>
<gene>
    <name evidence="5" type="ORF">SAMN05421757_103465</name>
</gene>
<comment type="similarity">
    <text evidence="1">Belongs to the membrane fusion protein (MFP) (TC 8.A.1) family.</text>
</comment>
<feature type="region of interest" description="Disordered" evidence="2">
    <location>
        <begin position="36"/>
        <end position="58"/>
    </location>
</feature>
<dbReference type="AlphaFoldDB" id="A0A239HLQ2"/>